<proteinExistence type="predicted"/>
<dbReference type="Proteomes" id="UP000179047">
    <property type="component" value="Unassembled WGS sequence"/>
</dbReference>
<sequence length="64" mass="7053">MDHKKTRTVIVAFFTVLTIGLGSTFVYQAVKVKLSNSQAASRTFTPTPTPSETPNFDNLVPHDE</sequence>
<feature type="region of interest" description="Disordered" evidence="1">
    <location>
        <begin position="38"/>
        <end position="64"/>
    </location>
</feature>
<protein>
    <submittedName>
        <fullName evidence="2">Uncharacterized protein</fullName>
    </submittedName>
</protein>
<dbReference type="AlphaFoldDB" id="A0A1F8GRZ7"/>
<evidence type="ECO:0000313" key="3">
    <source>
        <dbReference type="Proteomes" id="UP000179047"/>
    </source>
</evidence>
<comment type="caution">
    <text evidence="2">The sequence shown here is derived from an EMBL/GenBank/DDBJ whole genome shotgun (WGS) entry which is preliminary data.</text>
</comment>
<dbReference type="STRING" id="1802701.A3A33_02500"/>
<evidence type="ECO:0000313" key="2">
    <source>
        <dbReference type="EMBL" id="OGN28202.1"/>
    </source>
</evidence>
<accession>A0A1F8GRZ7</accession>
<organism evidence="2 3">
    <name type="scientific">Candidatus Yanofskybacteria bacterium RIFCSPLOWO2_01_FULL_49_25</name>
    <dbReference type="NCBI Taxonomy" id="1802701"/>
    <lineage>
        <taxon>Bacteria</taxon>
        <taxon>Candidatus Yanofskyibacteriota</taxon>
    </lineage>
</organism>
<feature type="compositionally biased region" description="Low complexity" evidence="1">
    <location>
        <begin position="43"/>
        <end position="54"/>
    </location>
</feature>
<gene>
    <name evidence="2" type="ORF">A3A33_02500</name>
</gene>
<reference evidence="2 3" key="1">
    <citation type="journal article" date="2016" name="Nat. Commun.">
        <title>Thousands of microbial genomes shed light on interconnected biogeochemical processes in an aquifer system.</title>
        <authorList>
            <person name="Anantharaman K."/>
            <person name="Brown C.T."/>
            <person name="Hug L.A."/>
            <person name="Sharon I."/>
            <person name="Castelle C.J."/>
            <person name="Probst A.J."/>
            <person name="Thomas B.C."/>
            <person name="Singh A."/>
            <person name="Wilkins M.J."/>
            <person name="Karaoz U."/>
            <person name="Brodie E.L."/>
            <person name="Williams K.H."/>
            <person name="Hubbard S.S."/>
            <person name="Banfield J.F."/>
        </authorList>
    </citation>
    <scope>NUCLEOTIDE SEQUENCE [LARGE SCALE GENOMIC DNA]</scope>
</reference>
<name>A0A1F8GRZ7_9BACT</name>
<dbReference type="EMBL" id="MGKP01000023">
    <property type="protein sequence ID" value="OGN28202.1"/>
    <property type="molecule type" value="Genomic_DNA"/>
</dbReference>
<evidence type="ECO:0000256" key="1">
    <source>
        <dbReference type="SAM" id="MobiDB-lite"/>
    </source>
</evidence>